<feature type="transmembrane region" description="Helical" evidence="7">
    <location>
        <begin position="415"/>
        <end position="436"/>
    </location>
</feature>
<dbReference type="Pfam" id="PF07810">
    <property type="entry name" value="TMC"/>
    <property type="match status" value="1"/>
</dbReference>
<dbReference type="eggNOG" id="ENOG502S3W0">
    <property type="taxonomic scope" value="Eukaryota"/>
</dbReference>
<keyword evidence="5 7" id="KW-0472">Membrane</keyword>
<feature type="domain" description="TMC" evidence="8">
    <location>
        <begin position="445"/>
        <end position="539"/>
    </location>
</feature>
<feature type="transmembrane region" description="Helical" evidence="7">
    <location>
        <begin position="385"/>
        <end position="403"/>
    </location>
</feature>
<feature type="transmembrane region" description="Helical" evidence="7">
    <location>
        <begin position="501"/>
        <end position="527"/>
    </location>
</feature>
<dbReference type="InterPro" id="IPR038900">
    <property type="entry name" value="TMC"/>
</dbReference>
<feature type="transmembrane region" description="Helical" evidence="7">
    <location>
        <begin position="196"/>
        <end position="218"/>
    </location>
</feature>
<sequence length="840" mass="93064">MTAGKVSGTTRSRRSLAPPSSTDEFELLSPEEKGYFSTNDFLLNSSAPPLPVPLDLDLYKTVQCRARRLRQSQLYGRRAGRSTAFFNSVSSFRKGVRLFFSSFIPWTDRINRIEVLYGGAYASFFVMMRWILFLCFLSFVMSLCFLFIPGMLVFDFSSSHIDFFPYLPDVFGEVTATSFFFYGGYPPKSASTLGGYNFPLAFFLCAMCALLLSAIFIYNRIHAFWSASSSMTRSFNSNLSRSSPCASLVFSSWNHALTARSAIQAHRQAITITLKTHISRANLRRRRLQRTTRQLLFLWALRLLLNVLILSLLVLGIVLIAVFASTPSLHSRTLHVGDYEVEIKITALLMTAINIISPFVYGFLGGLERWSNPAVTYKLTLFRTYVMRIFSLLFLVVGYFISASPGNPWDFPTGAGAGAGALQSFLSIIASSASASSGSTVEDRCWETSLGMELHSLLWTSFLTSSVLTFISPLFCRHFLGWRHIELDVANDSLNLIYFQAIIWFGMFYSPMVALFGMPMVVILFYLKIWATQWLLSPPRYLISIYSFARTCLLAMLLTLFICTGTLTYGFLVLKPACGPHAGLESAAHSLVDAILHLAQPWRSIFLFLSTRAFLLCLLVLILAALVFSDFRRSQAARRASESRGDLQVEQENKRFLINYYFGRTLIQPSAGWASSNRMSELPELGALPADQPGQPPPRRPVLAEAVGVSPSSNPHTPRPVSVFEAPGPGTGSGSTIPPAPPLPPGPNMPPRSGAAPGPGSSPPPPPYSTPVVPAPYSPPPPPGLYPPAPPGPYMPAPVPSFLHRHPYYMFPEDVLLQDMGASYSFAEEFGGGEINRWYY</sequence>
<dbReference type="AlphaFoldDB" id="A0A058ZAA7"/>
<name>A0A058ZAA7_FONAL</name>
<feature type="transmembrane region" description="Helical" evidence="7">
    <location>
        <begin position="605"/>
        <end position="629"/>
    </location>
</feature>
<proteinExistence type="inferred from homology"/>
<dbReference type="InterPro" id="IPR012496">
    <property type="entry name" value="TMC_dom"/>
</dbReference>
<feature type="region of interest" description="Disordered" evidence="6">
    <location>
        <begin position="1"/>
        <end position="26"/>
    </location>
</feature>
<feature type="compositionally biased region" description="Pro residues" evidence="6">
    <location>
        <begin position="738"/>
        <end position="750"/>
    </location>
</feature>
<accession>A0A058ZAA7</accession>
<dbReference type="GO" id="GO:0008381">
    <property type="term" value="F:mechanosensitive monoatomic ion channel activity"/>
    <property type="evidence" value="ECO:0007669"/>
    <property type="project" value="TreeGrafter"/>
</dbReference>
<evidence type="ECO:0000256" key="3">
    <source>
        <dbReference type="ARBA" id="ARBA00022692"/>
    </source>
</evidence>
<dbReference type="EMBL" id="KB932203">
    <property type="protein sequence ID" value="KCV71254.1"/>
    <property type="molecule type" value="Genomic_DNA"/>
</dbReference>
<feature type="transmembrane region" description="Helical" evidence="7">
    <location>
        <begin position="295"/>
        <end position="323"/>
    </location>
</feature>
<evidence type="ECO:0000256" key="5">
    <source>
        <dbReference type="ARBA" id="ARBA00023136"/>
    </source>
</evidence>
<evidence type="ECO:0000256" key="7">
    <source>
        <dbReference type="SAM" id="Phobius"/>
    </source>
</evidence>
<feature type="transmembrane region" description="Helical" evidence="7">
    <location>
        <begin position="130"/>
        <end position="154"/>
    </location>
</feature>
<evidence type="ECO:0000259" key="8">
    <source>
        <dbReference type="Pfam" id="PF07810"/>
    </source>
</evidence>
<feature type="transmembrane region" description="Helical" evidence="7">
    <location>
        <begin position="457"/>
        <end position="481"/>
    </location>
</feature>
<evidence type="ECO:0000256" key="6">
    <source>
        <dbReference type="SAM" id="MobiDB-lite"/>
    </source>
</evidence>
<comment type="subcellular location">
    <subcellularLocation>
        <location evidence="1">Membrane</location>
        <topology evidence="1">Multi-pass membrane protein</topology>
    </subcellularLocation>
</comment>
<keyword evidence="10" id="KW-1185">Reference proteome</keyword>
<reference evidence="9" key="1">
    <citation type="submission" date="2013-04" db="EMBL/GenBank/DDBJ databases">
        <title>The Genome Sequence of Fonticula alba ATCC 38817.</title>
        <authorList>
            <consortium name="The Broad Institute Genomics Platform"/>
            <person name="Russ C."/>
            <person name="Cuomo C."/>
            <person name="Burger G."/>
            <person name="Gray M.W."/>
            <person name="Holland P.W.H."/>
            <person name="King N."/>
            <person name="Lang F.B.F."/>
            <person name="Roger A.J."/>
            <person name="Ruiz-Trillo I."/>
            <person name="Brown M."/>
            <person name="Walker B."/>
            <person name="Young S."/>
            <person name="Zeng Q."/>
            <person name="Gargeya S."/>
            <person name="Fitzgerald M."/>
            <person name="Haas B."/>
            <person name="Abouelleil A."/>
            <person name="Allen A.W."/>
            <person name="Alvarado L."/>
            <person name="Arachchi H.M."/>
            <person name="Berlin A.M."/>
            <person name="Chapman S.B."/>
            <person name="Gainer-Dewar J."/>
            <person name="Goldberg J."/>
            <person name="Griggs A."/>
            <person name="Gujja S."/>
            <person name="Hansen M."/>
            <person name="Howarth C."/>
            <person name="Imamovic A."/>
            <person name="Ireland A."/>
            <person name="Larimer J."/>
            <person name="McCowan C."/>
            <person name="Murphy C."/>
            <person name="Pearson M."/>
            <person name="Poon T.W."/>
            <person name="Priest M."/>
            <person name="Roberts A."/>
            <person name="Saif S."/>
            <person name="Shea T."/>
            <person name="Sisk P."/>
            <person name="Sykes S."/>
            <person name="Wortman J."/>
            <person name="Nusbaum C."/>
            <person name="Birren B."/>
        </authorList>
    </citation>
    <scope>NUCLEOTIDE SEQUENCE [LARGE SCALE GENOMIC DNA]</scope>
    <source>
        <strain evidence="9">ATCC 38817</strain>
    </source>
</reference>
<feature type="compositionally biased region" description="Pro residues" evidence="6">
    <location>
        <begin position="760"/>
        <end position="791"/>
    </location>
</feature>
<evidence type="ECO:0000256" key="1">
    <source>
        <dbReference type="ARBA" id="ARBA00004141"/>
    </source>
</evidence>
<dbReference type="RefSeq" id="XP_009494377.1">
    <property type="nucleotide sequence ID" value="XM_009496102.1"/>
</dbReference>
<gene>
    <name evidence="9" type="ORF">H696_02204</name>
</gene>
<dbReference type="OrthoDB" id="5831905at2759"/>
<evidence type="ECO:0000313" key="9">
    <source>
        <dbReference type="EMBL" id="KCV71254.1"/>
    </source>
</evidence>
<protein>
    <recommendedName>
        <fullName evidence="8">TMC domain-containing protein</fullName>
    </recommendedName>
</protein>
<dbReference type="GO" id="GO:0005886">
    <property type="term" value="C:plasma membrane"/>
    <property type="evidence" value="ECO:0007669"/>
    <property type="project" value="InterPro"/>
</dbReference>
<dbReference type="STRING" id="691883.A0A058ZAA7"/>
<dbReference type="GeneID" id="20526929"/>
<feature type="region of interest" description="Disordered" evidence="6">
    <location>
        <begin position="707"/>
        <end position="791"/>
    </location>
</feature>
<comment type="similarity">
    <text evidence="2">Belongs to the TMC family.</text>
</comment>
<dbReference type="PANTHER" id="PTHR23302:SF24">
    <property type="entry name" value="TMC DOMAIN-CONTAINING PROTEIN"/>
    <property type="match status" value="1"/>
</dbReference>
<feature type="transmembrane region" description="Helical" evidence="7">
    <location>
        <begin position="343"/>
        <end position="364"/>
    </location>
</feature>
<keyword evidence="3 7" id="KW-0812">Transmembrane</keyword>
<dbReference type="PANTHER" id="PTHR23302">
    <property type="entry name" value="TRANSMEMBRANE CHANNEL-RELATED"/>
    <property type="match status" value="1"/>
</dbReference>
<evidence type="ECO:0000256" key="4">
    <source>
        <dbReference type="ARBA" id="ARBA00022989"/>
    </source>
</evidence>
<feature type="transmembrane region" description="Helical" evidence="7">
    <location>
        <begin position="548"/>
        <end position="572"/>
    </location>
</feature>
<evidence type="ECO:0000313" key="10">
    <source>
        <dbReference type="Proteomes" id="UP000030693"/>
    </source>
</evidence>
<organism evidence="9">
    <name type="scientific">Fonticula alba</name>
    <name type="common">Slime mold</name>
    <dbReference type="NCBI Taxonomy" id="691883"/>
    <lineage>
        <taxon>Eukaryota</taxon>
        <taxon>Rotosphaerida</taxon>
        <taxon>Fonticulaceae</taxon>
        <taxon>Fonticula</taxon>
    </lineage>
</organism>
<dbReference type="Proteomes" id="UP000030693">
    <property type="component" value="Unassembled WGS sequence"/>
</dbReference>
<evidence type="ECO:0000256" key="2">
    <source>
        <dbReference type="ARBA" id="ARBA00006510"/>
    </source>
</evidence>
<keyword evidence="4 7" id="KW-1133">Transmembrane helix</keyword>
<dbReference type="OMA" id="KKYTLMR"/>